<dbReference type="Proteomes" id="UP000625711">
    <property type="component" value="Unassembled WGS sequence"/>
</dbReference>
<feature type="transmembrane region" description="Helical" evidence="7">
    <location>
        <begin position="295"/>
        <end position="316"/>
    </location>
</feature>
<comment type="caution">
    <text evidence="9">The sequence shown here is derived from an EMBL/GenBank/DDBJ whole genome shotgun (WGS) entry which is preliminary data.</text>
</comment>
<dbReference type="SMART" id="SM00054">
    <property type="entry name" value="EFh"/>
    <property type="match status" value="2"/>
</dbReference>
<dbReference type="PANTHER" id="PTHR45840:SF8">
    <property type="entry name" value="RHOMBOID PROTEASE"/>
    <property type="match status" value="1"/>
</dbReference>
<keyword evidence="5 7" id="KW-1133">Transmembrane helix</keyword>
<dbReference type="Gene3D" id="1.20.1540.10">
    <property type="entry name" value="Rhomboid-like"/>
    <property type="match status" value="1"/>
</dbReference>
<dbReference type="InterPro" id="IPR051739">
    <property type="entry name" value="Rhomboid_IM_Serine_Proteases"/>
</dbReference>
<keyword evidence="10" id="KW-1185">Reference proteome</keyword>
<evidence type="ECO:0000259" key="8">
    <source>
        <dbReference type="PROSITE" id="PS50222"/>
    </source>
</evidence>
<evidence type="ECO:0000256" key="2">
    <source>
        <dbReference type="ARBA" id="ARBA00009045"/>
    </source>
</evidence>
<proteinExistence type="inferred from homology"/>
<feature type="domain" description="EF-hand" evidence="8">
    <location>
        <begin position="49"/>
        <end position="76"/>
    </location>
</feature>
<name>A0A834I6D9_RHYFE</name>
<dbReference type="InterPro" id="IPR035952">
    <property type="entry name" value="Rhomboid-like_sf"/>
</dbReference>
<protein>
    <recommendedName>
        <fullName evidence="8">EF-hand domain-containing protein</fullName>
    </recommendedName>
</protein>
<dbReference type="SUPFAM" id="SSF47473">
    <property type="entry name" value="EF-hand"/>
    <property type="match status" value="1"/>
</dbReference>
<evidence type="ECO:0000256" key="4">
    <source>
        <dbReference type="ARBA" id="ARBA00022837"/>
    </source>
</evidence>
<dbReference type="EMBL" id="JAACXV010013768">
    <property type="protein sequence ID" value="KAF7272423.1"/>
    <property type="molecule type" value="Genomic_DNA"/>
</dbReference>
<dbReference type="PROSITE" id="PS50222">
    <property type="entry name" value="EF_HAND_2"/>
    <property type="match status" value="2"/>
</dbReference>
<evidence type="ECO:0000313" key="9">
    <source>
        <dbReference type="EMBL" id="KAF7272423.1"/>
    </source>
</evidence>
<dbReference type="Pfam" id="PF13499">
    <property type="entry name" value="EF-hand_7"/>
    <property type="match status" value="1"/>
</dbReference>
<dbReference type="PANTHER" id="PTHR45840">
    <property type="entry name" value="RHOMBOID-RELATED PROTEIN"/>
    <property type="match status" value="1"/>
</dbReference>
<dbReference type="FunFam" id="1.20.1540.10:FF:000024">
    <property type="entry name" value="Blast:Protein rhomboid"/>
    <property type="match status" value="1"/>
</dbReference>
<dbReference type="InterPro" id="IPR018247">
    <property type="entry name" value="EF_Hand_1_Ca_BS"/>
</dbReference>
<dbReference type="Pfam" id="PF01694">
    <property type="entry name" value="Rhomboid"/>
    <property type="match status" value="1"/>
</dbReference>
<evidence type="ECO:0000256" key="7">
    <source>
        <dbReference type="SAM" id="Phobius"/>
    </source>
</evidence>
<dbReference type="PROSITE" id="PS00018">
    <property type="entry name" value="EF_HAND_1"/>
    <property type="match status" value="2"/>
</dbReference>
<feature type="domain" description="EF-hand" evidence="8">
    <location>
        <begin position="84"/>
        <end position="114"/>
    </location>
</feature>
<dbReference type="CDD" id="cd00051">
    <property type="entry name" value="EFh"/>
    <property type="match status" value="1"/>
</dbReference>
<evidence type="ECO:0000256" key="5">
    <source>
        <dbReference type="ARBA" id="ARBA00022989"/>
    </source>
</evidence>
<evidence type="ECO:0000256" key="3">
    <source>
        <dbReference type="ARBA" id="ARBA00022692"/>
    </source>
</evidence>
<dbReference type="GO" id="GO:0004252">
    <property type="term" value="F:serine-type endopeptidase activity"/>
    <property type="evidence" value="ECO:0007669"/>
    <property type="project" value="InterPro"/>
</dbReference>
<dbReference type="GO" id="GO:0005509">
    <property type="term" value="F:calcium ion binding"/>
    <property type="evidence" value="ECO:0007669"/>
    <property type="project" value="InterPro"/>
</dbReference>
<feature type="transmembrane region" description="Helical" evidence="7">
    <location>
        <begin position="240"/>
        <end position="257"/>
    </location>
</feature>
<reference evidence="9" key="1">
    <citation type="submission" date="2020-08" db="EMBL/GenBank/DDBJ databases">
        <title>Genome sequencing and assembly of the red palm weevil Rhynchophorus ferrugineus.</title>
        <authorList>
            <person name="Dias G.B."/>
            <person name="Bergman C.M."/>
            <person name="Manee M."/>
        </authorList>
    </citation>
    <scope>NUCLEOTIDE SEQUENCE</scope>
    <source>
        <strain evidence="9">AA-2017</strain>
        <tissue evidence="9">Whole larva</tissue>
    </source>
</reference>
<dbReference type="OrthoDB" id="418595at2759"/>
<dbReference type="InterPro" id="IPR022764">
    <property type="entry name" value="Peptidase_S54_rhomboid_dom"/>
</dbReference>
<dbReference type="Gene3D" id="1.10.238.10">
    <property type="entry name" value="EF-hand"/>
    <property type="match status" value="1"/>
</dbReference>
<comment type="similarity">
    <text evidence="2">Belongs to the peptidase S54 family.</text>
</comment>
<dbReference type="AlphaFoldDB" id="A0A834I6D9"/>
<dbReference type="GO" id="GO:0016020">
    <property type="term" value="C:membrane"/>
    <property type="evidence" value="ECO:0007669"/>
    <property type="project" value="UniProtKB-SubCell"/>
</dbReference>
<sequence>MLICFHCRVKLSVTQSNRNNFEVLITLLFKLLIIRTLINNRAFKHNGSIFNKFDKDKDGFITVIELREIVESREYQQDIPDYCVKRIHEMHDTDQNKKLDFQEFLDMIHNPELNHIFGHYINRYINLIIPRPGHPSYSETDGIYEQEYSCYPPAVGMVLISLVEIVLFCIDEATEKDSTRSATGPVAVACIYEPYKRYEAWRFVTYMFVHIGVYHLIVNLAVQILLGIPLEMVHQWWRVLLVYFAGVLAGSLGTSIADPTVKLAGASGGVYSLITAHVASIIMNWKEMSYPLMQLLIFFIVAATDVGTAIYNRYVADVNQHIGYVAHFAGALAGLLVGINILRNLSITRTERALWWASIILFTTLMAVCIVWNFTWKSYFPQNAYEAYLRNVYKFNLTRKNVN</sequence>
<keyword evidence="4" id="KW-0106">Calcium</keyword>
<dbReference type="SUPFAM" id="SSF144091">
    <property type="entry name" value="Rhomboid-like"/>
    <property type="match status" value="1"/>
</dbReference>
<keyword evidence="6 7" id="KW-0472">Membrane</keyword>
<feature type="transmembrane region" description="Helical" evidence="7">
    <location>
        <begin position="203"/>
        <end position="228"/>
    </location>
</feature>
<evidence type="ECO:0000256" key="1">
    <source>
        <dbReference type="ARBA" id="ARBA00004141"/>
    </source>
</evidence>
<evidence type="ECO:0000256" key="6">
    <source>
        <dbReference type="ARBA" id="ARBA00023136"/>
    </source>
</evidence>
<dbReference type="InterPro" id="IPR002048">
    <property type="entry name" value="EF_hand_dom"/>
</dbReference>
<organism evidence="9 10">
    <name type="scientific">Rhynchophorus ferrugineus</name>
    <name type="common">Red palm weevil</name>
    <name type="synonym">Curculio ferrugineus</name>
    <dbReference type="NCBI Taxonomy" id="354439"/>
    <lineage>
        <taxon>Eukaryota</taxon>
        <taxon>Metazoa</taxon>
        <taxon>Ecdysozoa</taxon>
        <taxon>Arthropoda</taxon>
        <taxon>Hexapoda</taxon>
        <taxon>Insecta</taxon>
        <taxon>Pterygota</taxon>
        <taxon>Neoptera</taxon>
        <taxon>Endopterygota</taxon>
        <taxon>Coleoptera</taxon>
        <taxon>Polyphaga</taxon>
        <taxon>Cucujiformia</taxon>
        <taxon>Curculionidae</taxon>
        <taxon>Dryophthorinae</taxon>
        <taxon>Rhynchophorus</taxon>
    </lineage>
</organism>
<gene>
    <name evidence="9" type="ORF">GWI33_014789</name>
</gene>
<comment type="subcellular location">
    <subcellularLocation>
        <location evidence="1">Membrane</location>
        <topology evidence="1">Multi-pass membrane protein</topology>
    </subcellularLocation>
</comment>
<evidence type="ECO:0000313" key="10">
    <source>
        <dbReference type="Proteomes" id="UP000625711"/>
    </source>
</evidence>
<feature type="transmembrane region" description="Helical" evidence="7">
    <location>
        <begin position="263"/>
        <end position="283"/>
    </location>
</feature>
<feature type="transmembrane region" description="Helical" evidence="7">
    <location>
        <begin position="322"/>
        <end position="342"/>
    </location>
</feature>
<keyword evidence="3 7" id="KW-0812">Transmembrane</keyword>
<dbReference type="InterPro" id="IPR011992">
    <property type="entry name" value="EF-hand-dom_pair"/>
</dbReference>
<feature type="transmembrane region" description="Helical" evidence="7">
    <location>
        <begin position="354"/>
        <end position="374"/>
    </location>
</feature>
<accession>A0A834I6D9</accession>